<dbReference type="EMBL" id="MN740538">
    <property type="protein sequence ID" value="QHU32317.1"/>
    <property type="molecule type" value="Genomic_DNA"/>
</dbReference>
<organism evidence="1">
    <name type="scientific">viral metagenome</name>
    <dbReference type="NCBI Taxonomy" id="1070528"/>
    <lineage>
        <taxon>unclassified sequences</taxon>
        <taxon>metagenomes</taxon>
        <taxon>organismal metagenomes</taxon>
    </lineage>
</organism>
<evidence type="ECO:0000313" key="1">
    <source>
        <dbReference type="EMBL" id="QHU32317.1"/>
    </source>
</evidence>
<dbReference type="Pfam" id="PF19063">
    <property type="entry name" value="DUF5759"/>
    <property type="match status" value="1"/>
</dbReference>
<sequence length="195" mass="22197">MAESTPQLPAASLFDARTKKDQARLKAYNHILEQVLHKIAFSATQPSEPTFIYYTIPPFVLGLPHIDLQDCVVYIVFQLRSQGYDVRYTYPNLLWISWAHHERQYLQEKNPVVQAMIPKMAGPEKRKGASQVTMKTALQTSGPALRATDYTPPTAFIEVLERPSPYANQGQRQKNSVTFSEAKPTSNVLDDLWKF</sequence>
<dbReference type="AlphaFoldDB" id="A0A6C0LP29"/>
<reference evidence="1" key="1">
    <citation type="journal article" date="2020" name="Nature">
        <title>Giant virus diversity and host interactions through global metagenomics.</title>
        <authorList>
            <person name="Schulz F."/>
            <person name="Roux S."/>
            <person name="Paez-Espino D."/>
            <person name="Jungbluth S."/>
            <person name="Walsh D.A."/>
            <person name="Denef V.J."/>
            <person name="McMahon K.D."/>
            <person name="Konstantinidis K.T."/>
            <person name="Eloe-Fadrosh E.A."/>
            <person name="Kyrpides N.C."/>
            <person name="Woyke T."/>
        </authorList>
    </citation>
    <scope>NUCLEOTIDE SEQUENCE</scope>
    <source>
        <strain evidence="1">GVMAG-M-3300027963-9</strain>
    </source>
</reference>
<name>A0A6C0LP29_9ZZZZ</name>
<accession>A0A6C0LP29</accession>
<dbReference type="InterPro" id="IPR043977">
    <property type="entry name" value="DUF5759"/>
</dbReference>
<proteinExistence type="predicted"/>
<protein>
    <submittedName>
        <fullName evidence="1">Uncharacterized protein</fullName>
    </submittedName>
</protein>